<sequence>MIERPIEPEMPEPPDAGSAAPSQPASAKLSPERLTLRAAPHRVVRFRRGIIVAGAAIGSLAIAGTAWMALGPRAFRIVASDEKAITDRRTPADAVANLPGDYGKMTPTTPILGSPLPGDLGKPILDRQRELAAGGGALPAGTEPMTPEEQAAKAERQRIAAQAHQAREAGVMVQSSGRAVEATISAGDHGAASDPAPVATDDAQAGRLALNPERDQNKQQRKLDFLGHAAPGGPYNSHVLETPASPYQLMAGSIIAASLITGLNSDLPGLVIAQVTEPVFDTVTGRTLLIPQGSRLIGSYDSVVAFGQRRALLVWQRIILPDGSSVQIDNLPATDAAGYAGLVDKVDFNSWRLLKGVGLSTLLGVGTQVSLGSDESDLVRAIRESTQQSANEAGQRIVTKNLDIQPTITVRPGWPLRVIVHKDITLRPWGGSR</sequence>
<dbReference type="Pfam" id="PF03743">
    <property type="entry name" value="TrbI"/>
    <property type="match status" value="1"/>
</dbReference>
<keyword evidence="3 7" id="KW-0812">Transmembrane</keyword>
<dbReference type="Proteomes" id="UP000007150">
    <property type="component" value="Chromosome 1"/>
</dbReference>
<evidence type="ECO:0000256" key="4">
    <source>
        <dbReference type="ARBA" id="ARBA00022989"/>
    </source>
</evidence>
<dbReference type="KEGG" id="sch:Sphch_2743"/>
<gene>
    <name evidence="8" type="ORF">Sphch_2743</name>
</gene>
<feature type="compositionally biased region" description="Low complexity" evidence="6">
    <location>
        <begin position="15"/>
        <end position="29"/>
    </location>
</feature>
<evidence type="ECO:0000256" key="2">
    <source>
        <dbReference type="ARBA" id="ARBA00010265"/>
    </source>
</evidence>
<keyword evidence="4 7" id="KW-1133">Transmembrane helix</keyword>
<dbReference type="STRING" id="690566.Sphch_2743"/>
<protein>
    <submittedName>
        <fullName evidence="8">Conjugation TrbI family protein</fullName>
    </submittedName>
</protein>
<evidence type="ECO:0000256" key="1">
    <source>
        <dbReference type="ARBA" id="ARBA00004167"/>
    </source>
</evidence>
<accession>F6F0R2</accession>
<evidence type="ECO:0000313" key="9">
    <source>
        <dbReference type="Proteomes" id="UP000007150"/>
    </source>
</evidence>
<proteinExistence type="inferred from homology"/>
<keyword evidence="5 7" id="KW-0472">Membrane</keyword>
<dbReference type="InterPro" id="IPR005498">
    <property type="entry name" value="T4SS_VirB10/TraB/TrbI"/>
</dbReference>
<evidence type="ECO:0000256" key="5">
    <source>
        <dbReference type="ARBA" id="ARBA00023136"/>
    </source>
</evidence>
<feature type="transmembrane region" description="Helical" evidence="7">
    <location>
        <begin position="50"/>
        <end position="70"/>
    </location>
</feature>
<name>F6F0R2_SPHCR</name>
<organism evidence="8 9">
    <name type="scientific">Sphingobium chlorophenolicum L-1</name>
    <dbReference type="NCBI Taxonomy" id="690566"/>
    <lineage>
        <taxon>Bacteria</taxon>
        <taxon>Pseudomonadati</taxon>
        <taxon>Pseudomonadota</taxon>
        <taxon>Alphaproteobacteria</taxon>
        <taxon>Sphingomonadales</taxon>
        <taxon>Sphingomonadaceae</taxon>
        <taxon>Sphingobium</taxon>
    </lineage>
</organism>
<dbReference type="InterPro" id="IPR042217">
    <property type="entry name" value="T4SS_VirB10/TrbI"/>
</dbReference>
<evidence type="ECO:0000256" key="6">
    <source>
        <dbReference type="SAM" id="MobiDB-lite"/>
    </source>
</evidence>
<dbReference type="Gene3D" id="2.40.128.260">
    <property type="entry name" value="Type IV secretion system, VirB10/TraB/TrbI"/>
    <property type="match status" value="1"/>
</dbReference>
<comment type="subcellular location">
    <subcellularLocation>
        <location evidence="1">Membrane</location>
        <topology evidence="1">Single-pass membrane protein</topology>
    </subcellularLocation>
</comment>
<feature type="region of interest" description="Disordered" evidence="6">
    <location>
        <begin position="1"/>
        <end position="30"/>
    </location>
</feature>
<comment type="similarity">
    <text evidence="2">Belongs to the TrbI/VirB10 family.</text>
</comment>
<dbReference type="CDD" id="cd16429">
    <property type="entry name" value="VirB10"/>
    <property type="match status" value="1"/>
</dbReference>
<dbReference type="EMBL" id="CP002798">
    <property type="protein sequence ID" value="AEG50384.1"/>
    <property type="molecule type" value="Genomic_DNA"/>
</dbReference>
<evidence type="ECO:0000256" key="3">
    <source>
        <dbReference type="ARBA" id="ARBA00022692"/>
    </source>
</evidence>
<reference evidence="8 9" key="1">
    <citation type="submission" date="2011-05" db="EMBL/GenBank/DDBJ databases">
        <title>Complete sequence of chromosome 1 of Sphingobium chlorophenolicum L-1.</title>
        <authorList>
            <consortium name="US DOE Joint Genome Institute"/>
            <person name="Lucas S."/>
            <person name="Han J."/>
            <person name="Lapidus A."/>
            <person name="Cheng J.-F."/>
            <person name="Goodwin L."/>
            <person name="Pitluck S."/>
            <person name="Peters L."/>
            <person name="Daligault H."/>
            <person name="Han C."/>
            <person name="Tapia R."/>
            <person name="Land M."/>
            <person name="Hauser L."/>
            <person name="Kyrpides N."/>
            <person name="Ivanova N."/>
            <person name="Pagani I."/>
            <person name="Turner P."/>
            <person name="Copley S."/>
            <person name="Woyke T."/>
        </authorList>
    </citation>
    <scope>NUCLEOTIDE SEQUENCE [LARGE SCALE GENOMIC DNA]</scope>
    <source>
        <strain evidence="8 9">L-1</strain>
    </source>
</reference>
<keyword evidence="9" id="KW-1185">Reference proteome</keyword>
<evidence type="ECO:0000256" key="7">
    <source>
        <dbReference type="SAM" id="Phobius"/>
    </source>
</evidence>
<dbReference type="HOGENOM" id="CLU_042657_0_0_5"/>
<dbReference type="GO" id="GO:0016020">
    <property type="term" value="C:membrane"/>
    <property type="evidence" value="ECO:0007669"/>
    <property type="project" value="UniProtKB-SubCell"/>
</dbReference>
<evidence type="ECO:0000313" key="8">
    <source>
        <dbReference type="EMBL" id="AEG50384.1"/>
    </source>
</evidence>
<dbReference type="AlphaFoldDB" id="F6F0R2"/>